<dbReference type="PANTHER" id="PTHR23504">
    <property type="entry name" value="MAJOR FACILITATOR SUPERFAMILY DOMAIN-CONTAINING PROTEIN 10"/>
    <property type="match status" value="1"/>
</dbReference>
<comment type="caution">
    <text evidence="8">The sequence shown here is derived from an EMBL/GenBank/DDBJ whole genome shotgun (WGS) entry which is preliminary data.</text>
</comment>
<organism evidence="8 9">
    <name type="scientific">Leptospira ryugenii</name>
    <dbReference type="NCBI Taxonomy" id="1917863"/>
    <lineage>
        <taxon>Bacteria</taxon>
        <taxon>Pseudomonadati</taxon>
        <taxon>Spirochaetota</taxon>
        <taxon>Spirochaetia</taxon>
        <taxon>Leptospirales</taxon>
        <taxon>Leptospiraceae</taxon>
        <taxon>Leptospira</taxon>
    </lineage>
</organism>
<dbReference type="AlphaFoldDB" id="A0A2P2DYI9"/>
<evidence type="ECO:0000256" key="1">
    <source>
        <dbReference type="ARBA" id="ARBA00004141"/>
    </source>
</evidence>
<evidence type="ECO:0000259" key="7">
    <source>
        <dbReference type="PROSITE" id="PS50850"/>
    </source>
</evidence>
<feature type="transmembrane region" description="Helical" evidence="6">
    <location>
        <begin position="282"/>
        <end position="301"/>
    </location>
</feature>
<evidence type="ECO:0000313" key="9">
    <source>
        <dbReference type="Proteomes" id="UP000245133"/>
    </source>
</evidence>
<feature type="transmembrane region" description="Helical" evidence="6">
    <location>
        <begin position="100"/>
        <end position="117"/>
    </location>
</feature>
<feature type="transmembrane region" description="Helical" evidence="6">
    <location>
        <begin position="246"/>
        <end position="270"/>
    </location>
</feature>
<evidence type="ECO:0000256" key="4">
    <source>
        <dbReference type="ARBA" id="ARBA00022989"/>
    </source>
</evidence>
<dbReference type="Pfam" id="PF07690">
    <property type="entry name" value="MFS_1"/>
    <property type="match status" value="1"/>
</dbReference>
<feature type="transmembrane region" description="Helical" evidence="6">
    <location>
        <begin position="337"/>
        <end position="361"/>
    </location>
</feature>
<keyword evidence="9" id="KW-1185">Reference proteome</keyword>
<proteinExistence type="predicted"/>
<accession>A0A2P2DYI9</accession>
<keyword evidence="3 6" id="KW-0812">Transmembrane</keyword>
<feature type="transmembrane region" description="Helical" evidence="6">
    <location>
        <begin position="64"/>
        <end position="88"/>
    </location>
</feature>
<dbReference type="PANTHER" id="PTHR23504:SF15">
    <property type="entry name" value="MAJOR FACILITATOR SUPERFAMILY (MFS) PROFILE DOMAIN-CONTAINING PROTEIN"/>
    <property type="match status" value="1"/>
</dbReference>
<dbReference type="InterPro" id="IPR011701">
    <property type="entry name" value="MFS"/>
</dbReference>
<evidence type="ECO:0000256" key="3">
    <source>
        <dbReference type="ARBA" id="ARBA00022692"/>
    </source>
</evidence>
<dbReference type="InterPro" id="IPR036259">
    <property type="entry name" value="MFS_trans_sf"/>
</dbReference>
<feature type="transmembrane region" description="Helical" evidence="6">
    <location>
        <begin position="373"/>
        <end position="395"/>
    </location>
</feature>
<evidence type="ECO:0000313" key="8">
    <source>
        <dbReference type="EMBL" id="GBF49708.1"/>
    </source>
</evidence>
<comment type="subcellular location">
    <subcellularLocation>
        <location evidence="1">Membrane</location>
        <topology evidence="1">Multi-pass membrane protein</topology>
    </subcellularLocation>
</comment>
<gene>
    <name evidence="8" type="ORF">LPTSP4_12240</name>
</gene>
<dbReference type="Proteomes" id="UP000245133">
    <property type="component" value="Unassembled WGS sequence"/>
</dbReference>
<sequence>MQADSKKTKLVLFLIVFSDMMGFSLLFPLFPKTITHFLYSGNDPIFLLIHRWAQWLGEGGDPKFTLVLFGGILGSLYSLLQFVSAPIWGKLSDRYGRKKILSLTTIGAVFGYILWLFSSQFWLFVLSRVITGCMGGNISVASAAMADHTDEKSRAAGMGLIGAGIGLGFVTGPLLGGISSTWTFLDSYFQSGYLVIFPASALLAVVVALLNYLFIQVYLPESQPKNRNGEMIHPFLAMRRLESKHLIRICLLNLLFLTSFSGFEFVLNFHLSELFGFPPKQIGFTFLFIGIIIIFVQGGLLRKISGKVKEKKIVFYGIVSVFVGLCLLVSMPNVALYFVALFFMAFGAALVNPGLSSFASLQSRAEEQGLALGLFRSFGSLARGLSPILFSILFFQKGPQFTYSVSLVLLLFFWILLLSTKEKETKA</sequence>
<dbReference type="RefSeq" id="WP_108974829.1">
    <property type="nucleotide sequence ID" value="NZ_BFBB01000003.1"/>
</dbReference>
<dbReference type="EMBL" id="BFBB01000003">
    <property type="protein sequence ID" value="GBF49708.1"/>
    <property type="molecule type" value="Genomic_DNA"/>
</dbReference>
<keyword evidence="4 6" id="KW-1133">Transmembrane helix</keyword>
<name>A0A2P2DYI9_9LEPT</name>
<evidence type="ECO:0000256" key="2">
    <source>
        <dbReference type="ARBA" id="ARBA00022448"/>
    </source>
</evidence>
<dbReference type="GO" id="GO:0016020">
    <property type="term" value="C:membrane"/>
    <property type="evidence" value="ECO:0007669"/>
    <property type="project" value="UniProtKB-SubCell"/>
</dbReference>
<dbReference type="SUPFAM" id="SSF103473">
    <property type="entry name" value="MFS general substrate transporter"/>
    <property type="match status" value="1"/>
</dbReference>
<protein>
    <submittedName>
        <fullName evidence="8">ABC transporter permease</fullName>
    </submittedName>
</protein>
<feature type="transmembrane region" description="Helical" evidence="6">
    <location>
        <begin position="313"/>
        <end position="331"/>
    </location>
</feature>
<feature type="transmembrane region" description="Helical" evidence="6">
    <location>
        <begin position="195"/>
        <end position="219"/>
    </location>
</feature>
<reference evidence="8 9" key="1">
    <citation type="submission" date="2018-02" db="EMBL/GenBank/DDBJ databases">
        <title>Novel Leptospira species isolated from soil and water in Japan.</title>
        <authorList>
            <person name="Nakao R."/>
            <person name="Masuzawa T."/>
        </authorList>
    </citation>
    <scope>NUCLEOTIDE SEQUENCE [LARGE SCALE GENOMIC DNA]</scope>
    <source>
        <strain evidence="8 9">YH101</strain>
    </source>
</reference>
<evidence type="ECO:0000256" key="5">
    <source>
        <dbReference type="ARBA" id="ARBA00023136"/>
    </source>
</evidence>
<keyword evidence="5 6" id="KW-0472">Membrane</keyword>
<feature type="transmembrane region" description="Helical" evidence="6">
    <location>
        <begin position="401"/>
        <end position="419"/>
    </location>
</feature>
<feature type="transmembrane region" description="Helical" evidence="6">
    <location>
        <begin position="123"/>
        <end position="143"/>
    </location>
</feature>
<dbReference type="InterPro" id="IPR020846">
    <property type="entry name" value="MFS_dom"/>
</dbReference>
<dbReference type="OrthoDB" id="9793283at2"/>
<keyword evidence="2" id="KW-0813">Transport</keyword>
<evidence type="ECO:0000256" key="6">
    <source>
        <dbReference type="SAM" id="Phobius"/>
    </source>
</evidence>
<feature type="transmembrane region" description="Helical" evidence="6">
    <location>
        <begin position="12"/>
        <end position="30"/>
    </location>
</feature>
<dbReference type="PROSITE" id="PS50850">
    <property type="entry name" value="MFS"/>
    <property type="match status" value="1"/>
</dbReference>
<dbReference type="Gene3D" id="1.20.1250.20">
    <property type="entry name" value="MFS general substrate transporter like domains"/>
    <property type="match status" value="1"/>
</dbReference>
<dbReference type="GO" id="GO:0022857">
    <property type="term" value="F:transmembrane transporter activity"/>
    <property type="evidence" value="ECO:0007669"/>
    <property type="project" value="InterPro"/>
</dbReference>
<feature type="domain" description="Major facilitator superfamily (MFS) profile" evidence="7">
    <location>
        <begin position="8"/>
        <end position="423"/>
    </location>
</feature>
<feature type="transmembrane region" description="Helical" evidence="6">
    <location>
        <begin position="155"/>
        <end position="175"/>
    </location>
</feature>